<keyword evidence="2" id="KW-1185">Reference proteome</keyword>
<organism evidence="1 2">
    <name type="scientific">Scandinavium goeteborgense</name>
    <dbReference type="NCBI Taxonomy" id="1851514"/>
    <lineage>
        <taxon>Bacteria</taxon>
        <taxon>Pseudomonadati</taxon>
        <taxon>Pseudomonadota</taxon>
        <taxon>Gammaproteobacteria</taxon>
        <taxon>Enterobacterales</taxon>
        <taxon>Enterobacteriaceae</taxon>
        <taxon>Scandinavium</taxon>
    </lineage>
</organism>
<proteinExistence type="predicted"/>
<dbReference type="OrthoDB" id="6631213at2"/>
<evidence type="ECO:0000313" key="2">
    <source>
        <dbReference type="Proteomes" id="UP000295530"/>
    </source>
</evidence>
<accession>A0A4R6DSI2</accession>
<dbReference type="EMBL" id="SNVX01000028">
    <property type="protein sequence ID" value="TDN48081.1"/>
    <property type="molecule type" value="Genomic_DNA"/>
</dbReference>
<evidence type="ECO:0000313" key="1">
    <source>
        <dbReference type="EMBL" id="TDN48081.1"/>
    </source>
</evidence>
<sequence length="149" mass="16927">MPKPVRLALPSDYRYNHDISLWELSFDKRPLTGVRCEEPTIGAEQYNQAKLAFINACRKSKTDLPAFVFSDVLAWAENEANIVQCSYVLSLLEARNKADYDAVVELLYEDETTPPRYLDIAIIFNGFKTRLSTSHNAINNIKKKVANGQ</sequence>
<dbReference type="RefSeq" id="WP_133462477.1">
    <property type="nucleotide sequence ID" value="NZ_SNVX01000028.1"/>
</dbReference>
<name>A0A4R6DSI2_SCAGO</name>
<dbReference type="Proteomes" id="UP000295530">
    <property type="component" value="Unassembled WGS sequence"/>
</dbReference>
<reference evidence="1 2" key="1">
    <citation type="submission" date="2019-03" db="EMBL/GenBank/DDBJ databases">
        <title>Genomic analyses of the natural microbiome of Caenorhabditis elegans.</title>
        <authorList>
            <person name="Samuel B."/>
        </authorList>
    </citation>
    <scope>NUCLEOTIDE SEQUENCE [LARGE SCALE GENOMIC DNA]</scope>
    <source>
        <strain evidence="1 2">BIGb0156</strain>
    </source>
</reference>
<comment type="caution">
    <text evidence="1">The sequence shown here is derived from an EMBL/GenBank/DDBJ whole genome shotgun (WGS) entry which is preliminary data.</text>
</comment>
<protein>
    <submittedName>
        <fullName evidence="1">Uncharacterized protein</fullName>
    </submittedName>
</protein>
<dbReference type="AlphaFoldDB" id="A0A4R6DSI2"/>
<gene>
    <name evidence="1" type="ORF">EC847_12832</name>
</gene>